<keyword evidence="2" id="KW-0597">Phosphoprotein</keyword>
<feature type="compositionally biased region" description="Basic and acidic residues" evidence="8">
    <location>
        <begin position="176"/>
        <end position="199"/>
    </location>
</feature>
<evidence type="ECO:0000256" key="5">
    <source>
        <dbReference type="ARBA" id="ARBA00022771"/>
    </source>
</evidence>
<feature type="compositionally biased region" description="Acidic residues" evidence="8">
    <location>
        <begin position="33"/>
        <end position="44"/>
    </location>
</feature>
<feature type="region of interest" description="Disordered" evidence="8">
    <location>
        <begin position="21"/>
        <end position="389"/>
    </location>
</feature>
<feature type="compositionally biased region" description="Polar residues" evidence="8">
    <location>
        <begin position="715"/>
        <end position="734"/>
    </location>
</feature>
<feature type="domain" description="TRASH" evidence="9">
    <location>
        <begin position="651"/>
        <end position="689"/>
    </location>
</feature>
<keyword evidence="1" id="KW-1017">Isopeptide bond</keyword>
<keyword evidence="7" id="KW-0832">Ubl conjugation</keyword>
<dbReference type="GO" id="GO:0008270">
    <property type="term" value="F:zinc ion binding"/>
    <property type="evidence" value="ECO:0007669"/>
    <property type="project" value="UniProtKB-KW"/>
</dbReference>
<feature type="domain" description="TRASH" evidence="9">
    <location>
        <begin position="521"/>
        <end position="561"/>
    </location>
</feature>
<feature type="domain" description="TRASH" evidence="9">
    <location>
        <begin position="1346"/>
        <end position="1381"/>
    </location>
</feature>
<feature type="compositionally biased region" description="Acidic residues" evidence="8">
    <location>
        <begin position="141"/>
        <end position="152"/>
    </location>
</feature>
<evidence type="ECO:0000256" key="7">
    <source>
        <dbReference type="ARBA" id="ARBA00022843"/>
    </source>
</evidence>
<feature type="compositionally biased region" description="Basic and acidic residues" evidence="8">
    <location>
        <begin position="103"/>
        <end position="122"/>
    </location>
</feature>
<evidence type="ECO:0000256" key="1">
    <source>
        <dbReference type="ARBA" id="ARBA00022499"/>
    </source>
</evidence>
<dbReference type="InterPro" id="IPR011017">
    <property type="entry name" value="TRASH_dom"/>
</dbReference>
<accession>A0AA88SA19</accession>
<feature type="region of interest" description="Disordered" evidence="8">
    <location>
        <begin position="699"/>
        <end position="735"/>
    </location>
</feature>
<feature type="domain" description="TRASH" evidence="9">
    <location>
        <begin position="610"/>
        <end position="645"/>
    </location>
</feature>
<dbReference type="Pfam" id="PF12012">
    <property type="entry name" value="DUF3504"/>
    <property type="match status" value="1"/>
</dbReference>
<feature type="compositionally biased region" description="Polar residues" evidence="8">
    <location>
        <begin position="1662"/>
        <end position="1672"/>
    </location>
</feature>
<evidence type="ECO:0000256" key="6">
    <source>
        <dbReference type="ARBA" id="ARBA00022833"/>
    </source>
</evidence>
<sequence length="2108" mass="235465">MPEAAVDIAKILQLLSAMEKGSLERYEGKTLEEIEIEDELPPDLESDKPDGDNEEAESSVQSSGVSSPRRSISSTKNKGLPVRKCGRPRKRRPESESEECDQCEEKKTEEAEETLSRSKEEETNVYFSDDDDDYMNVNFDLDIDTDDGDGNYENDKNGNSVGLALPPVITNVKETANQKKDDGDSKKKDSSPNKRTTDREAEETGDAEAEKQDEQMDVNRSSSSAILDAGVSSSRRSISSTKNKGLSVRKRGRPRKRRLVSEDEKSGLCEGKNENTPEENETEDMPVLKAEETLSRSKEDATDVYFSDDDDDYMNVDFDLDIDADEDDGNCKKDKDGDSVGLASTPVIGDVKETANQKKDISTKKDSSPNERTTDTENVPTDPMDVDSSSSSAILDAEKKNQLSAVLTGMKELKILIPKLNIENIQGPIHISLLPSVCRRLPVNDQPVQNNSNKCENTSPSTDVNNKSSDAKDIEMMCSYCKKCMTKGHTAYQKKGFKDVFCSKNCLFEMFPMNGQTTKTCHYCLKSITQLLDLIMAVVDVKGTMKDFCSATCLICFKSTTGSAQAAQLLCSMCNKSCTTTCELTLNAAVHKFCSDSCLEDFRRDRNAVCENCKSPCLENLVLKLEGEPKTVCTERCLQHFKENIKTPAPCTLCHTYQPVPDMVVYKSSSDTMELFCSRNCVVSYRLGSALLHKLQGKKDPDQLKKKKRGMEMKQTLNSEDGNIRSDSTSSCPSERNPEIRLVNKTCYNCFQVVLRPHSIILAPVDDLGTMKELCSETCLASVNSRRSMAATKPSPPLGPQLDCRICNRYCYCKFRLTLEGTVHGLCSDTCLTIFRKANNVPLLTCDVCSSIHLDRQFELKMEDGIKNICSEECLVKFKEKVAKAQLCLMCQTSHQMSDMVENKNEEGSLSFFCSNRCMKVHQASFLTGTEKSKPSSEENEVKEVKPSPHFNIKEEPIDDEYNQKLSPSISMLDIKREPNAGKEDLKISSIFSLTEDSKPAAATFPHDDFHASCSNCKNILMDGETVYQRKGHTDVFCSTSCLFKFYQMKPVKKTCHFCLETITQPQDVVQAPVDSDGTTKGFCSQTCLSSFNYKKMMSTRMPIVPVGSHSQCNTCGRYSITKHEFIHNDRVYKMCSESCLNRFCNLNKLSICENCNSCCKNLFMLKVEHGNKKVCSAECLAHFKKKVKANQPCAMCRAPKLISEMVENKNSKDEVELYCTNSCLMASKIQAISASGSPLSCDNCSKTTVPACHLAMSDDSMRNFCSLTCAMAFKETQKEKIAATNSTGVPDQTRLQPPEKLLCAQCQSVIGTTPKVIQKKDKVSFVCSLACSQKFKRDNNMTGMCAFCKNQRIITDTKRIDGKDCYFCSDGCKMLYREKLEMSSGRQCCQCAYCHSISTTVVTAKYDDKEETFCSEDCSSHFKMLVYCVAKCDTCGQGGKLRQYLPMLGHVKHFCDLKCLLHFCNKKAQVVDTGAPPPGSSSAVDSCPVIANVISLASALGRCSTVRSSPAHNGSVPDIQTKVVGHASVQTVPKELKNKSVLCTPLVHNKGVCCTTQTVDSEAQTDDFVPRVLPVPVPVYVPLPMNMYSQYTPKPVGLPLLLPVPVFFPVTSVGPEAAVKERIQPETSEGKSGMEITLKDEREGGQEGREMVKEGKRREYQTLTEHTSSCSRDLEKEDSNSFKNQEETCPNTTHTSHSLQHTDKESPLVSGVDVACEPQPGPPPPAAPHSHSLPSPPPAPPLQILGDVDNKSELQQMSKAGNEASLEHSKVMSRKQHKLKSQSGVDAWKRWIQWRTSKAEVGPSHAVKLKENMLHYSAAELSSSLCCFIKEVKRPDGKSYSPSSLFFLCLSIQQYLFENGRMENIFSDLTYTAFSTEFTKILKHFKPPVKTPGYIHSRVEEEYLWDCKQLGAYSPIVLLNTLLFFCCKYFGFATVERHRHLSFAHISRRTKTTSNNTKTTFLRFYLPVSVNEAEPDADGVPAKRRKKNENTEDFLEMMENTKNPLRCPVRLYEFYLSKCPESVRQHRDLFYLQPDRCCSPTSPLWFSSTPLDDSTMEAMLLRILTVRQLREGKGERRENSLALMVSQTCCCFKYPKNCRHGSRESFH</sequence>
<feature type="region of interest" description="Disordered" evidence="8">
    <location>
        <begin position="929"/>
        <end position="956"/>
    </location>
</feature>
<feature type="compositionally biased region" description="Basic and acidic residues" evidence="8">
    <location>
        <begin position="329"/>
        <end position="338"/>
    </location>
</feature>
<feature type="domain" description="TRASH" evidence="9">
    <location>
        <begin position="846"/>
        <end position="882"/>
    </location>
</feature>
<dbReference type="InterPro" id="IPR010507">
    <property type="entry name" value="Znf_MYM"/>
</dbReference>
<evidence type="ECO:0000313" key="10">
    <source>
        <dbReference type="EMBL" id="KAK2830722.1"/>
    </source>
</evidence>
<reference evidence="10" key="1">
    <citation type="submission" date="2023-07" db="EMBL/GenBank/DDBJ databases">
        <title>Chromosome-level Genome Assembly of Striped Snakehead (Channa striata).</title>
        <authorList>
            <person name="Liu H."/>
        </authorList>
    </citation>
    <scope>NUCLEOTIDE SEQUENCE</scope>
    <source>
        <strain evidence="10">Gz</strain>
        <tissue evidence="10">Muscle</tissue>
    </source>
</reference>
<feature type="domain" description="TRASH" evidence="9">
    <location>
        <begin position="1304"/>
        <end position="1340"/>
    </location>
</feature>
<feature type="compositionally biased region" description="Basic and acidic residues" evidence="8">
    <location>
        <begin position="259"/>
        <end position="275"/>
    </location>
</feature>
<keyword evidence="3" id="KW-0479">Metal-binding</keyword>
<evidence type="ECO:0000256" key="8">
    <source>
        <dbReference type="SAM" id="MobiDB-lite"/>
    </source>
</evidence>
<dbReference type="SUPFAM" id="SSF57716">
    <property type="entry name" value="Glucocorticoid receptor-like (DNA-binding domain)"/>
    <property type="match status" value="2"/>
</dbReference>
<feature type="compositionally biased region" description="Basic and acidic residues" evidence="8">
    <location>
        <begin position="350"/>
        <end position="375"/>
    </location>
</feature>
<feature type="region of interest" description="Disordered" evidence="8">
    <location>
        <begin position="1623"/>
        <end position="1780"/>
    </location>
</feature>
<feature type="compositionally biased region" description="Basic and acidic residues" evidence="8">
    <location>
        <begin position="21"/>
        <end position="32"/>
    </location>
</feature>
<dbReference type="Proteomes" id="UP001187415">
    <property type="component" value="Unassembled WGS sequence"/>
</dbReference>
<feature type="compositionally biased region" description="Basic and acidic residues" evidence="8">
    <location>
        <begin position="1638"/>
        <end position="1661"/>
    </location>
</feature>
<feature type="domain" description="TRASH" evidence="9">
    <location>
        <begin position="1056"/>
        <end position="1096"/>
    </location>
</feature>
<dbReference type="SMART" id="SM00746">
    <property type="entry name" value="TRASH"/>
    <property type="match status" value="18"/>
</dbReference>
<gene>
    <name evidence="10" type="ORF">Q5P01_018653</name>
</gene>
<feature type="domain" description="TRASH" evidence="9">
    <location>
        <begin position="1433"/>
        <end position="1468"/>
    </location>
</feature>
<feature type="domain" description="TRASH" evidence="9">
    <location>
        <begin position="1014"/>
        <end position="1050"/>
    </location>
</feature>
<dbReference type="PANTHER" id="PTHR45736:SF5">
    <property type="entry name" value="ZINC FINGER MYM-TYPE PROTEIN 4"/>
    <property type="match status" value="1"/>
</dbReference>
<feature type="domain" description="TRASH" evidence="9">
    <location>
        <begin position="804"/>
        <end position="839"/>
    </location>
</feature>
<dbReference type="EMBL" id="JAUPFM010000014">
    <property type="protein sequence ID" value="KAK2830722.1"/>
    <property type="molecule type" value="Genomic_DNA"/>
</dbReference>
<name>A0AA88SA19_CHASR</name>
<keyword evidence="5" id="KW-0863">Zinc-finger</keyword>
<evidence type="ECO:0000256" key="2">
    <source>
        <dbReference type="ARBA" id="ARBA00022553"/>
    </source>
</evidence>
<feature type="domain" description="TRASH" evidence="9">
    <location>
        <begin position="1392"/>
        <end position="1427"/>
    </location>
</feature>
<proteinExistence type="predicted"/>
<evidence type="ECO:0000256" key="3">
    <source>
        <dbReference type="ARBA" id="ARBA00022723"/>
    </source>
</evidence>
<dbReference type="Pfam" id="PF24900">
    <property type="entry name" value="TRASH_ZMYM4"/>
    <property type="match status" value="3"/>
</dbReference>
<dbReference type="Pfam" id="PF06467">
    <property type="entry name" value="zf-FCS"/>
    <property type="match status" value="3"/>
</dbReference>
<dbReference type="PANTHER" id="PTHR45736">
    <property type="entry name" value="ZINC FINGER MYM-TYPE PROTEIN"/>
    <property type="match status" value="1"/>
</dbReference>
<dbReference type="InterPro" id="IPR051284">
    <property type="entry name" value="ZnF_MYMT-QRICH1"/>
</dbReference>
<dbReference type="InterPro" id="IPR021893">
    <property type="entry name" value="ZMYM2-like_C"/>
</dbReference>
<feature type="domain" description="TRASH" evidence="9">
    <location>
        <begin position="1113"/>
        <end position="1148"/>
    </location>
</feature>
<keyword evidence="4" id="KW-0677">Repeat</keyword>
<feature type="compositionally biased region" description="Basic and acidic residues" evidence="8">
    <location>
        <begin position="289"/>
        <end position="301"/>
    </location>
</feature>
<comment type="caution">
    <text evidence="10">The sequence shown here is derived from an EMBL/GenBank/DDBJ whole genome shotgun (WGS) entry which is preliminary data.</text>
</comment>
<evidence type="ECO:0000256" key="4">
    <source>
        <dbReference type="ARBA" id="ARBA00022737"/>
    </source>
</evidence>
<feature type="domain" description="TRASH" evidence="9">
    <location>
        <begin position="478"/>
        <end position="512"/>
    </location>
</feature>
<organism evidence="10 11">
    <name type="scientific">Channa striata</name>
    <name type="common">Snakehead murrel</name>
    <name type="synonym">Ophicephalus striatus</name>
    <dbReference type="NCBI Taxonomy" id="64152"/>
    <lineage>
        <taxon>Eukaryota</taxon>
        <taxon>Metazoa</taxon>
        <taxon>Chordata</taxon>
        <taxon>Craniata</taxon>
        <taxon>Vertebrata</taxon>
        <taxon>Euteleostomi</taxon>
        <taxon>Actinopterygii</taxon>
        <taxon>Neopterygii</taxon>
        <taxon>Teleostei</taxon>
        <taxon>Neoteleostei</taxon>
        <taxon>Acanthomorphata</taxon>
        <taxon>Anabantaria</taxon>
        <taxon>Anabantiformes</taxon>
        <taxon>Channoidei</taxon>
        <taxon>Channidae</taxon>
        <taxon>Channa</taxon>
    </lineage>
</organism>
<dbReference type="Pfam" id="PF25561">
    <property type="entry name" value="QRICH1"/>
    <property type="match status" value="1"/>
</dbReference>
<feature type="compositionally biased region" description="Low complexity" evidence="8">
    <location>
        <begin position="58"/>
        <end position="74"/>
    </location>
</feature>
<feature type="domain" description="TRASH" evidence="9">
    <location>
        <begin position="1153"/>
        <end position="1188"/>
    </location>
</feature>
<feature type="compositionally biased region" description="Acidic residues" evidence="8">
    <location>
        <begin position="306"/>
        <end position="328"/>
    </location>
</feature>
<protein>
    <recommendedName>
        <fullName evidence="9">TRASH domain-containing protein</fullName>
    </recommendedName>
</protein>
<feature type="domain" description="TRASH" evidence="9">
    <location>
        <begin position="747"/>
        <end position="787"/>
    </location>
</feature>
<feature type="compositionally biased region" description="Polar residues" evidence="8">
    <location>
        <begin position="1688"/>
        <end position="1700"/>
    </location>
</feature>
<feature type="domain" description="TRASH" evidence="9">
    <location>
        <begin position="888"/>
        <end position="926"/>
    </location>
</feature>
<evidence type="ECO:0000313" key="11">
    <source>
        <dbReference type="Proteomes" id="UP001187415"/>
    </source>
</evidence>
<keyword evidence="11" id="KW-1185">Reference proteome</keyword>
<evidence type="ECO:0000259" key="9">
    <source>
        <dbReference type="SMART" id="SM00746"/>
    </source>
</evidence>
<feature type="domain" description="TRASH" evidence="9">
    <location>
        <begin position="1242"/>
        <end position="1278"/>
    </location>
</feature>
<feature type="domain" description="TRASH" evidence="9">
    <location>
        <begin position="571"/>
        <end position="606"/>
    </location>
</feature>
<feature type="compositionally biased region" description="Basic residues" evidence="8">
    <location>
        <begin position="247"/>
        <end position="258"/>
    </location>
</feature>
<feature type="compositionally biased region" description="Basic and acidic residues" evidence="8">
    <location>
        <begin position="1673"/>
        <end position="1687"/>
    </location>
</feature>
<feature type="compositionally biased region" description="Basic and acidic residues" evidence="8">
    <location>
        <begin position="931"/>
        <end position="956"/>
    </location>
</feature>
<keyword evidence="6" id="KW-0862">Zinc</keyword>
<dbReference type="InterPro" id="IPR057926">
    <property type="entry name" value="QRICH1_dom"/>
</dbReference>